<dbReference type="OrthoDB" id="360521at2759"/>
<reference evidence="9 10" key="1">
    <citation type="journal article" date="2016" name="Proc. Natl. Acad. Sci. U.S.A.">
        <title>Comparative genomics of biotechnologically important yeasts.</title>
        <authorList>
            <person name="Riley R."/>
            <person name="Haridas S."/>
            <person name="Wolfe K.H."/>
            <person name="Lopes M.R."/>
            <person name="Hittinger C.T."/>
            <person name="Goeker M."/>
            <person name="Salamov A.A."/>
            <person name="Wisecaver J.H."/>
            <person name="Long T.M."/>
            <person name="Calvey C.H."/>
            <person name="Aerts A.L."/>
            <person name="Barry K.W."/>
            <person name="Choi C."/>
            <person name="Clum A."/>
            <person name="Coughlan A.Y."/>
            <person name="Deshpande S."/>
            <person name="Douglass A.P."/>
            <person name="Hanson S.J."/>
            <person name="Klenk H.-P."/>
            <person name="LaButti K.M."/>
            <person name="Lapidus A."/>
            <person name="Lindquist E.A."/>
            <person name="Lipzen A.M."/>
            <person name="Meier-Kolthoff J.P."/>
            <person name="Ohm R.A."/>
            <person name="Otillar R.P."/>
            <person name="Pangilinan J.L."/>
            <person name="Peng Y."/>
            <person name="Rokas A."/>
            <person name="Rosa C.A."/>
            <person name="Scheuner C."/>
            <person name="Sibirny A.A."/>
            <person name="Slot J.C."/>
            <person name="Stielow J.B."/>
            <person name="Sun H."/>
            <person name="Kurtzman C.P."/>
            <person name="Blackwell M."/>
            <person name="Grigoriev I.V."/>
            <person name="Jeffries T.W."/>
        </authorList>
    </citation>
    <scope>NUCLEOTIDE SEQUENCE [LARGE SCALE GENOMIC DNA]</scope>
    <source>
        <strain evidence="10">ATCC 58044 / CBS 1984 / NCYC 433 / NRRL Y-366-8</strain>
    </source>
</reference>
<dbReference type="GO" id="GO:0000112">
    <property type="term" value="C:nucleotide-excision repair factor 3 complex"/>
    <property type="evidence" value="ECO:0007669"/>
    <property type="project" value="EnsemblFungi"/>
</dbReference>
<dbReference type="Proteomes" id="UP000094112">
    <property type="component" value="Unassembled WGS sequence"/>
</dbReference>
<keyword evidence="5" id="KW-0804">Transcription</keyword>
<evidence type="ECO:0000313" key="9">
    <source>
        <dbReference type="EMBL" id="ODQ58847.1"/>
    </source>
</evidence>
<sequence>MSLVSGAALYKKKSGLLTIYEDRSPAILLWKAADNALPIPPVEIVLTTITNMQATPASSPKMMLKIFTKPSEGAEPVVYIFSFTNRIVMDNVKEALQQIGARHKSALQAAQSANSSPAPEKPLINTTFLDDALDSKKLLRNHQLQQKLLLENKPLMSTFKEAVMNQGLDPEEFWTTRVHLLRAFALSHSQKIGPYNVLSTIKPTATSDNQVNVNVSRDKIHAIFEQYPVVRKAYDDNVPRLSEGEFWSRFFASKLFRKLRGEKINPNARGDLLLDKYINMDIDYEKHEDETLNHKVNKTIDLEGNQEDDSTKLGNAPDMTMKANAMPETVSVLRSMNRLSQKMVNSLEHEYSRSATPGENEKSKEERENERIRDELLFHDLEVPHNTEYSEISVRQDRETHEINRPKPPTRQEYAQYVDELKTQFEQPADLETIFSNDRKRPIEEASADVINTVRINSKQSKQSWQVYRSFEEQAAHSVVDEADETFDKNALEQLRITHGTSVEFLRHFWLHFSSGDPSQATNIKTLYNSLVKSQDRVKAALESIKDEKVKEQSSHYMKPLNESLTAAIAKYQNALKEAGVTITSA</sequence>
<dbReference type="PROSITE" id="PS50858">
    <property type="entry name" value="BSD"/>
    <property type="match status" value="2"/>
</dbReference>
<keyword evidence="6" id="KW-0539">Nucleus</keyword>
<dbReference type="SUPFAM" id="SSF50729">
    <property type="entry name" value="PH domain-like"/>
    <property type="match status" value="1"/>
</dbReference>
<keyword evidence="10" id="KW-1185">Reference proteome</keyword>
<gene>
    <name evidence="9" type="ORF">WICANDRAFT_63352</name>
</gene>
<comment type="similarity">
    <text evidence="2">Belongs to the TFB1 family.</text>
</comment>
<dbReference type="InterPro" id="IPR011993">
    <property type="entry name" value="PH-like_dom_sf"/>
</dbReference>
<dbReference type="GO" id="GO:0005675">
    <property type="term" value="C:transcription factor TFIIH holo complex"/>
    <property type="evidence" value="ECO:0007669"/>
    <property type="project" value="EnsemblFungi"/>
</dbReference>
<evidence type="ECO:0000256" key="1">
    <source>
        <dbReference type="ARBA" id="ARBA00004123"/>
    </source>
</evidence>
<evidence type="ECO:0000256" key="6">
    <source>
        <dbReference type="ARBA" id="ARBA00023242"/>
    </source>
</evidence>
<dbReference type="STRING" id="683960.A0A1E3P1R1"/>
<keyword evidence="4" id="KW-0805">Transcription regulation</keyword>
<evidence type="ECO:0000256" key="5">
    <source>
        <dbReference type="ARBA" id="ARBA00023163"/>
    </source>
</evidence>
<dbReference type="GO" id="GO:0005829">
    <property type="term" value="C:cytosol"/>
    <property type="evidence" value="ECO:0007669"/>
    <property type="project" value="EnsemblFungi"/>
</dbReference>
<dbReference type="InterPro" id="IPR035925">
    <property type="entry name" value="BSD_dom_sf"/>
</dbReference>
<feature type="domain" description="BSD" evidence="8">
    <location>
        <begin position="207"/>
        <end position="258"/>
    </location>
</feature>
<dbReference type="GO" id="GO:0006289">
    <property type="term" value="P:nucleotide-excision repair"/>
    <property type="evidence" value="ECO:0007669"/>
    <property type="project" value="EnsemblFungi"/>
</dbReference>
<evidence type="ECO:0000256" key="4">
    <source>
        <dbReference type="ARBA" id="ARBA00023015"/>
    </source>
</evidence>
<dbReference type="CDD" id="cd13229">
    <property type="entry name" value="PH_TFIIH"/>
    <property type="match status" value="1"/>
</dbReference>
<dbReference type="GO" id="GO:0006360">
    <property type="term" value="P:transcription by RNA polymerase I"/>
    <property type="evidence" value="ECO:0007669"/>
    <property type="project" value="EnsemblFungi"/>
</dbReference>
<proteinExistence type="inferred from homology"/>
<dbReference type="GeneID" id="30200777"/>
<name>A0A1E3P1R1_WICAA</name>
<accession>A0A1E3P1R1</accession>
<dbReference type="InterPro" id="IPR027079">
    <property type="entry name" value="Tfb1/GTF2H1"/>
</dbReference>
<feature type="region of interest" description="Disordered" evidence="7">
    <location>
        <begin position="348"/>
        <end position="370"/>
    </location>
</feature>
<dbReference type="Gene3D" id="2.30.29.30">
    <property type="entry name" value="Pleckstrin-homology domain (PH domain)/Phosphotyrosine-binding domain (PTB)"/>
    <property type="match status" value="1"/>
</dbReference>
<evidence type="ECO:0000313" key="10">
    <source>
        <dbReference type="Proteomes" id="UP000094112"/>
    </source>
</evidence>
<dbReference type="PANTHER" id="PTHR12856">
    <property type="entry name" value="TRANSCRIPTION INITIATION FACTOR IIH-RELATED"/>
    <property type="match status" value="1"/>
</dbReference>
<evidence type="ECO:0000256" key="2">
    <source>
        <dbReference type="ARBA" id="ARBA00009448"/>
    </source>
</evidence>
<dbReference type="SUPFAM" id="SSF140383">
    <property type="entry name" value="BSD domain-like"/>
    <property type="match status" value="1"/>
</dbReference>
<comment type="subcellular location">
    <subcellularLocation>
        <location evidence="1">Nucleus</location>
    </subcellularLocation>
</comment>
<protein>
    <recommendedName>
        <fullName evidence="8">BSD domain-containing protein</fullName>
    </recommendedName>
</protein>
<keyword evidence="3" id="KW-0677">Repeat</keyword>
<dbReference type="GO" id="GO:0010314">
    <property type="term" value="F:phosphatidylinositol-5-phosphate binding"/>
    <property type="evidence" value="ECO:0007669"/>
    <property type="project" value="EnsemblFungi"/>
</dbReference>
<evidence type="ECO:0000256" key="7">
    <source>
        <dbReference type="SAM" id="MobiDB-lite"/>
    </source>
</evidence>
<dbReference type="InterPro" id="IPR005607">
    <property type="entry name" value="BSD_dom"/>
</dbReference>
<dbReference type="GO" id="GO:0000439">
    <property type="term" value="C:transcription factor TFIIH core complex"/>
    <property type="evidence" value="ECO:0007669"/>
    <property type="project" value="EnsemblFungi"/>
</dbReference>
<dbReference type="SMART" id="SM00751">
    <property type="entry name" value="BSD"/>
    <property type="match status" value="2"/>
</dbReference>
<dbReference type="Pfam" id="PF08567">
    <property type="entry name" value="PH_TFIIH"/>
    <property type="match status" value="1"/>
</dbReference>
<evidence type="ECO:0000259" key="8">
    <source>
        <dbReference type="PROSITE" id="PS50858"/>
    </source>
</evidence>
<dbReference type="EMBL" id="KV454211">
    <property type="protein sequence ID" value="ODQ58847.1"/>
    <property type="molecule type" value="Genomic_DNA"/>
</dbReference>
<dbReference type="GO" id="GO:0032266">
    <property type="term" value="F:phosphatidylinositol-3-phosphate binding"/>
    <property type="evidence" value="ECO:0007669"/>
    <property type="project" value="EnsemblFungi"/>
</dbReference>
<evidence type="ECO:0000256" key="3">
    <source>
        <dbReference type="ARBA" id="ARBA00022737"/>
    </source>
</evidence>
<dbReference type="GO" id="GO:0006367">
    <property type="term" value="P:transcription initiation at RNA polymerase II promoter"/>
    <property type="evidence" value="ECO:0007669"/>
    <property type="project" value="EnsemblFungi"/>
</dbReference>
<feature type="domain" description="BSD" evidence="8">
    <location>
        <begin position="132"/>
        <end position="185"/>
    </location>
</feature>
<dbReference type="AlphaFoldDB" id="A0A1E3P1R1"/>
<dbReference type="InterPro" id="IPR013876">
    <property type="entry name" value="TFIIH_BTF_p62_N"/>
</dbReference>
<dbReference type="RefSeq" id="XP_019038054.1">
    <property type="nucleotide sequence ID" value="XM_019183531.1"/>
</dbReference>
<dbReference type="Pfam" id="PF03909">
    <property type="entry name" value="BSD"/>
    <property type="match status" value="2"/>
</dbReference>
<organism evidence="9 10">
    <name type="scientific">Wickerhamomyces anomalus (strain ATCC 58044 / CBS 1984 / NCYC 433 / NRRL Y-366-8)</name>
    <name type="common">Yeast</name>
    <name type="synonym">Hansenula anomala</name>
    <dbReference type="NCBI Taxonomy" id="683960"/>
    <lineage>
        <taxon>Eukaryota</taxon>
        <taxon>Fungi</taxon>
        <taxon>Dikarya</taxon>
        <taxon>Ascomycota</taxon>
        <taxon>Saccharomycotina</taxon>
        <taxon>Saccharomycetes</taxon>
        <taxon>Phaffomycetales</taxon>
        <taxon>Wickerhamomycetaceae</taxon>
        <taxon>Wickerhamomyces</taxon>
    </lineage>
</organism>
<feature type="compositionally biased region" description="Basic and acidic residues" evidence="7">
    <location>
        <begin position="359"/>
        <end position="370"/>
    </location>
</feature>